<keyword evidence="2" id="KW-1185">Reference proteome</keyword>
<evidence type="ECO:0000313" key="2">
    <source>
        <dbReference type="Proteomes" id="UP000092154"/>
    </source>
</evidence>
<dbReference type="InParanoid" id="A0A1B7MEJ3"/>
<dbReference type="EMBL" id="KV449670">
    <property type="protein sequence ID" value="OAX31011.1"/>
    <property type="molecule type" value="Genomic_DNA"/>
</dbReference>
<proteinExistence type="predicted"/>
<gene>
    <name evidence="1" type="ORF">K503DRAFT_794987</name>
</gene>
<reference evidence="1 2" key="1">
    <citation type="submission" date="2016-06" db="EMBL/GenBank/DDBJ databases">
        <title>Comparative genomics of the ectomycorrhizal sister species Rhizopogon vinicolor and Rhizopogon vesiculosus (Basidiomycota: Boletales) reveals a divergence of the mating type B locus.</title>
        <authorList>
            <consortium name="DOE Joint Genome Institute"/>
            <person name="Mujic A.B."/>
            <person name="Kuo A."/>
            <person name="Tritt A."/>
            <person name="Lipzen A."/>
            <person name="Chen C."/>
            <person name="Johnson J."/>
            <person name="Sharma A."/>
            <person name="Barry K."/>
            <person name="Grigoriev I.V."/>
            <person name="Spatafora J.W."/>
        </authorList>
    </citation>
    <scope>NUCLEOTIDE SEQUENCE [LARGE SCALE GENOMIC DNA]</scope>
    <source>
        <strain evidence="1 2">AM-OR11-026</strain>
    </source>
</reference>
<organism evidence="1 2">
    <name type="scientific">Rhizopogon vinicolor AM-OR11-026</name>
    <dbReference type="NCBI Taxonomy" id="1314800"/>
    <lineage>
        <taxon>Eukaryota</taxon>
        <taxon>Fungi</taxon>
        <taxon>Dikarya</taxon>
        <taxon>Basidiomycota</taxon>
        <taxon>Agaricomycotina</taxon>
        <taxon>Agaricomycetes</taxon>
        <taxon>Agaricomycetidae</taxon>
        <taxon>Boletales</taxon>
        <taxon>Suillineae</taxon>
        <taxon>Rhizopogonaceae</taxon>
        <taxon>Rhizopogon</taxon>
    </lineage>
</organism>
<dbReference type="Pfam" id="PF18758">
    <property type="entry name" value="KDZ"/>
    <property type="match status" value="1"/>
</dbReference>
<evidence type="ECO:0000313" key="1">
    <source>
        <dbReference type="EMBL" id="OAX31011.1"/>
    </source>
</evidence>
<dbReference type="InterPro" id="IPR040521">
    <property type="entry name" value="KDZ"/>
</dbReference>
<protein>
    <submittedName>
        <fullName evidence="1">Uncharacterized protein</fullName>
    </submittedName>
</protein>
<dbReference type="OrthoDB" id="3364670at2759"/>
<name>A0A1B7MEJ3_9AGAM</name>
<dbReference type="PANTHER" id="PTHR33096:SF1">
    <property type="entry name" value="CXC1-LIKE CYSTEINE CLUSTER ASSOCIATED WITH KDZ TRANSPOSASES DOMAIN-CONTAINING PROTEIN"/>
    <property type="match status" value="1"/>
</dbReference>
<sequence>MHAYGHEWACQLEHNPRMSIGLGLSDGEGTERLWSWFVRLIGVERSSSRQRWLWLIDRQATAVGSEMWEDLDEWIKQHLKQGVKDQGLAALDVLNHCDISALESLERGHDRLMTKVEALYASLNVHDRFPELDGVNLDFIRVLLMACDLKMNIQKRAIASLFEWDKLDRAVGGSQQALGTKLYQHTRKAIAKHQPALMTMIRKFNLYCERLESLYDPAWNIPLPTPLPMKLVKLRGDQTLMQDVWVTPSIGEVPQWLGDLDIREGIQALLKHDRCREEQMRLGMEADNLCHFFEEELAALELSLRLPENEPFFAQWSNSLASSVCFASHAKEALELAIACSGGPQSTTLQSVGVTIQEPVAEDEANELDDSLEAEIVLADILESGDTDEVELDQDQDQGLPVAYNVHANIIWELPTVH</sequence>
<dbReference type="Proteomes" id="UP000092154">
    <property type="component" value="Unassembled WGS sequence"/>
</dbReference>
<dbReference type="STRING" id="1314800.A0A1B7MEJ3"/>
<dbReference type="AlphaFoldDB" id="A0A1B7MEJ3"/>
<accession>A0A1B7MEJ3</accession>
<dbReference type="PANTHER" id="PTHR33096">
    <property type="entry name" value="CXC2 DOMAIN-CONTAINING PROTEIN"/>
    <property type="match status" value="1"/>
</dbReference>